<dbReference type="eggNOG" id="COG0845">
    <property type="taxonomic scope" value="Bacteria"/>
</dbReference>
<dbReference type="KEGG" id="hav:AT03_06270"/>
<accession>A0A097QZX0</accession>
<keyword evidence="5" id="KW-0997">Cell inner membrane</keyword>
<dbReference type="InterPro" id="IPR058625">
    <property type="entry name" value="MdtA-like_BSH"/>
</dbReference>
<dbReference type="Gene3D" id="2.40.30.170">
    <property type="match status" value="1"/>
</dbReference>
<dbReference type="Gene3D" id="2.40.50.100">
    <property type="match status" value="1"/>
</dbReference>
<dbReference type="PATRIC" id="fig|1453496.5.peg.1255"/>
<dbReference type="InterPro" id="IPR058624">
    <property type="entry name" value="MdtA-like_HH"/>
</dbReference>
<feature type="signal peptide" evidence="10">
    <location>
        <begin position="1"/>
        <end position="23"/>
    </location>
</feature>
<evidence type="ECO:0000256" key="9">
    <source>
        <dbReference type="ARBA" id="ARBA00023288"/>
    </source>
</evidence>
<dbReference type="InterPro" id="IPR006143">
    <property type="entry name" value="RND_pump_MFP"/>
</dbReference>
<dbReference type="PROSITE" id="PS51257">
    <property type="entry name" value="PROKAR_LIPOPROTEIN"/>
    <property type="match status" value="1"/>
</dbReference>
<dbReference type="HOGENOM" id="CLU_018816_2_1_6"/>
<dbReference type="OrthoDB" id="9800613at2"/>
<dbReference type="RefSeq" id="WP_025800600.1">
    <property type="nucleotide sequence ID" value="NZ_CP009706.1"/>
</dbReference>
<dbReference type="PANTHER" id="PTHR30158:SF21">
    <property type="entry name" value="MULTIDRUG EXPORT PROTEIN ACRE"/>
    <property type="match status" value="1"/>
</dbReference>
<feature type="domain" description="Multidrug resistance protein MdtA-like C-terminal permuted SH3" evidence="14">
    <location>
        <begin position="304"/>
        <end position="365"/>
    </location>
</feature>
<evidence type="ECO:0000256" key="2">
    <source>
        <dbReference type="ARBA" id="ARBA00009477"/>
    </source>
</evidence>
<comment type="similarity">
    <text evidence="2">Belongs to the membrane fusion protein (MFP) (TC 8.A.1) family.</text>
</comment>
<dbReference type="Gene3D" id="1.10.287.470">
    <property type="entry name" value="Helix hairpin bin"/>
    <property type="match status" value="1"/>
</dbReference>
<dbReference type="GO" id="GO:0005886">
    <property type="term" value="C:plasma membrane"/>
    <property type="evidence" value="ECO:0007669"/>
    <property type="project" value="UniProtKB-SubCell"/>
</dbReference>
<dbReference type="Pfam" id="PF25944">
    <property type="entry name" value="Beta-barrel_RND"/>
    <property type="match status" value="1"/>
</dbReference>
<feature type="domain" description="Multidrug resistance protein MdtA-like beta-barrel" evidence="13">
    <location>
        <begin position="210"/>
        <end position="299"/>
    </location>
</feature>
<keyword evidence="4" id="KW-1003">Cell membrane</keyword>
<evidence type="ECO:0000256" key="10">
    <source>
        <dbReference type="SAM" id="SignalP"/>
    </source>
</evidence>
<dbReference type="PANTHER" id="PTHR30158">
    <property type="entry name" value="ACRA/E-RELATED COMPONENT OF DRUG EFFLUX TRANSPORTER"/>
    <property type="match status" value="1"/>
</dbReference>
<dbReference type="Pfam" id="PF25917">
    <property type="entry name" value="BSH_RND"/>
    <property type="match status" value="1"/>
</dbReference>
<dbReference type="Pfam" id="PF25876">
    <property type="entry name" value="HH_MFP_RND"/>
    <property type="match status" value="1"/>
</dbReference>
<dbReference type="FunFam" id="2.40.420.20:FF:000001">
    <property type="entry name" value="Efflux RND transporter periplasmic adaptor subunit"/>
    <property type="match status" value="1"/>
</dbReference>
<reference evidence="15 16" key="1">
    <citation type="journal article" date="2014" name="Gut Pathog.">
        <title>Gene clusters of Hafnia alvei strain FB1 important in survival and pathogenesis: a draft genome perspective.</title>
        <authorList>
            <person name="Tan J.Y."/>
            <person name="Yin W.F."/>
            <person name="Chan K.G."/>
        </authorList>
    </citation>
    <scope>NUCLEOTIDE SEQUENCE [LARGE SCALE GENOMIC DNA]</scope>
    <source>
        <strain evidence="15 16">FB1</strain>
    </source>
</reference>
<dbReference type="AlphaFoldDB" id="A0A097QZX0"/>
<evidence type="ECO:0000313" key="16">
    <source>
        <dbReference type="Proteomes" id="UP000029986"/>
    </source>
</evidence>
<feature type="domain" description="Multidrug resistance protein MdtA-like alpha-helical hairpin" evidence="11">
    <location>
        <begin position="104"/>
        <end position="173"/>
    </location>
</feature>
<dbReference type="FunFam" id="2.40.30.170:FF:000001">
    <property type="entry name" value="Multidrug resistance efflux transporter MdtE"/>
    <property type="match status" value="1"/>
</dbReference>
<keyword evidence="9" id="KW-0449">Lipoprotein</keyword>
<sequence>MKKYSEFILLPSVILLSACFVLSGCDDKEVKAPLPQPHVGVVTLKAEPLQVTTELPGRTDAYRVAEVRPQVGGIILKRNFAEGSDIRGGESLYQIDPAPYKAAYDSAQGELAKAVAAAKLAHLTVQRDKPLVGDHYVSQQEFDTAVANAQQADADVQAARANVETARINLAYTKVTSPIDGRIGQSNVTEGALVTTEQANALATVQQLDPIYVDVTQSSNDFIRLKQAVIQGSLEKSALQTQVTLVMENGQPYPLKGQLQFSDVSVDESTGSITIRALFPNPQHDLLPGMFVRARIDEGMQKEALLVPQQGVARNPRGEATVMLVNAKSQVEVRNVTAAQAIGDKWLVTEGLHSGDRVIVSGLQKIRPEMTVKAEEQNLQANASQGQ</sequence>
<evidence type="ECO:0000256" key="1">
    <source>
        <dbReference type="ARBA" id="ARBA00004519"/>
    </source>
</evidence>
<gene>
    <name evidence="15" type="ORF">AT03_06270</name>
</gene>
<evidence type="ECO:0000259" key="12">
    <source>
        <dbReference type="Pfam" id="PF25917"/>
    </source>
</evidence>
<organism evidence="15 16">
    <name type="scientific">Hafnia alvei FB1</name>
    <dbReference type="NCBI Taxonomy" id="1453496"/>
    <lineage>
        <taxon>Bacteria</taxon>
        <taxon>Pseudomonadati</taxon>
        <taxon>Pseudomonadota</taxon>
        <taxon>Gammaproteobacteria</taxon>
        <taxon>Enterobacterales</taxon>
        <taxon>Hafniaceae</taxon>
        <taxon>Hafnia</taxon>
    </lineage>
</organism>
<comment type="subcellular location">
    <subcellularLocation>
        <location evidence="1">Cell inner membrane</location>
        <topology evidence="1">Lipid-anchor</topology>
    </subcellularLocation>
</comment>
<keyword evidence="8" id="KW-0564">Palmitate</keyword>
<feature type="domain" description="Multidrug resistance protein MdtA-like barrel-sandwich hybrid" evidence="12">
    <location>
        <begin position="63"/>
        <end position="206"/>
    </location>
</feature>
<evidence type="ECO:0000256" key="4">
    <source>
        <dbReference type="ARBA" id="ARBA00022475"/>
    </source>
</evidence>
<dbReference type="InterPro" id="IPR058626">
    <property type="entry name" value="MdtA-like_b-barrel"/>
</dbReference>
<keyword evidence="7" id="KW-0472">Membrane</keyword>
<evidence type="ECO:0000259" key="14">
    <source>
        <dbReference type="Pfam" id="PF25967"/>
    </source>
</evidence>
<dbReference type="GO" id="GO:0022857">
    <property type="term" value="F:transmembrane transporter activity"/>
    <property type="evidence" value="ECO:0007669"/>
    <property type="project" value="InterPro"/>
</dbReference>
<keyword evidence="6 10" id="KW-0732">Signal</keyword>
<feature type="chain" id="PRO_5001937087" evidence="10">
    <location>
        <begin position="24"/>
        <end position="387"/>
    </location>
</feature>
<dbReference type="Pfam" id="PF25967">
    <property type="entry name" value="RND-MFP_C"/>
    <property type="match status" value="1"/>
</dbReference>
<dbReference type="SUPFAM" id="SSF111369">
    <property type="entry name" value="HlyD-like secretion proteins"/>
    <property type="match status" value="1"/>
</dbReference>
<dbReference type="SMR" id="A0A097QZX0"/>
<dbReference type="Gene3D" id="2.40.420.20">
    <property type="match status" value="1"/>
</dbReference>
<dbReference type="NCBIfam" id="TIGR01730">
    <property type="entry name" value="RND_mfp"/>
    <property type="match status" value="1"/>
</dbReference>
<dbReference type="GO" id="GO:0140330">
    <property type="term" value="P:xenobiotic detoxification by transmembrane export across the cell outer membrane"/>
    <property type="evidence" value="ECO:0007669"/>
    <property type="project" value="UniProtKB-ARBA"/>
</dbReference>
<evidence type="ECO:0000256" key="6">
    <source>
        <dbReference type="ARBA" id="ARBA00022729"/>
    </source>
</evidence>
<dbReference type="InterPro" id="IPR058627">
    <property type="entry name" value="MdtA-like_C"/>
</dbReference>
<evidence type="ECO:0000313" key="15">
    <source>
        <dbReference type="EMBL" id="AIU72036.1"/>
    </source>
</evidence>
<dbReference type="EMBL" id="CP009706">
    <property type="protein sequence ID" value="AIU72036.1"/>
    <property type="molecule type" value="Genomic_DNA"/>
</dbReference>
<keyword evidence="16" id="KW-1185">Reference proteome</keyword>
<name>A0A097QZX0_HAFAL</name>
<keyword evidence="3" id="KW-0813">Transport</keyword>
<evidence type="ECO:0000256" key="8">
    <source>
        <dbReference type="ARBA" id="ARBA00023139"/>
    </source>
</evidence>
<evidence type="ECO:0000256" key="7">
    <source>
        <dbReference type="ARBA" id="ARBA00023136"/>
    </source>
</evidence>
<proteinExistence type="inferred from homology"/>
<evidence type="ECO:0000259" key="13">
    <source>
        <dbReference type="Pfam" id="PF25944"/>
    </source>
</evidence>
<evidence type="ECO:0000256" key="3">
    <source>
        <dbReference type="ARBA" id="ARBA00022448"/>
    </source>
</evidence>
<dbReference type="FunFam" id="1.10.287.470:FF:000002">
    <property type="entry name" value="Efflux RND transporter periplasmic adaptor subunit"/>
    <property type="match status" value="1"/>
</dbReference>
<evidence type="ECO:0000259" key="11">
    <source>
        <dbReference type="Pfam" id="PF25876"/>
    </source>
</evidence>
<protein>
    <submittedName>
        <fullName evidence="15">Multidrug transporter</fullName>
    </submittedName>
</protein>
<dbReference type="GO" id="GO:0046677">
    <property type="term" value="P:response to antibiotic"/>
    <property type="evidence" value="ECO:0007669"/>
    <property type="project" value="TreeGrafter"/>
</dbReference>
<dbReference type="Proteomes" id="UP000029986">
    <property type="component" value="Chromosome"/>
</dbReference>
<evidence type="ECO:0000256" key="5">
    <source>
        <dbReference type="ARBA" id="ARBA00022519"/>
    </source>
</evidence>